<gene>
    <name evidence="4" type="primary">gppA</name>
    <name evidence="4" type="ORF">ABUE30_13345</name>
</gene>
<evidence type="ECO:0000259" key="2">
    <source>
        <dbReference type="Pfam" id="PF02541"/>
    </source>
</evidence>
<feature type="domain" description="Ppx/GppA phosphatase C-terminal" evidence="3">
    <location>
        <begin position="307"/>
        <end position="480"/>
    </location>
</feature>
<dbReference type="InterPro" id="IPR050273">
    <property type="entry name" value="GppA/Ppx_hydrolase"/>
</dbReference>
<reference evidence="4 5" key="1">
    <citation type="journal article" date="2013" name="Int. J. Syst. Evol. Microbiol.">
        <title>Celerinatantimonas yamalensis sp. nov., a cold-adapted diazotrophic bacterium from a cold permafrost brine.</title>
        <authorList>
            <person name="Shcherbakova V."/>
            <person name="Chuvilskaya N."/>
            <person name="Rivkina E."/>
            <person name="Demidov N."/>
            <person name="Uchaeva V."/>
            <person name="Suetin S."/>
            <person name="Suzina N."/>
            <person name="Gilichinsky D."/>
        </authorList>
    </citation>
    <scope>NUCLEOTIDE SEQUENCE [LARGE SCALE GENOMIC DNA]</scope>
    <source>
        <strain evidence="4 5">C7</strain>
    </source>
</reference>
<dbReference type="InterPro" id="IPR003695">
    <property type="entry name" value="Ppx_GppA_N"/>
</dbReference>
<keyword evidence="1 4" id="KW-0378">Hydrolase</keyword>
<name>A0ABW9G8K8_9GAMM</name>
<dbReference type="Proteomes" id="UP001629953">
    <property type="component" value="Unassembled WGS sequence"/>
</dbReference>
<feature type="domain" description="Ppx/GppA phosphatase N-terminal" evidence="2">
    <location>
        <begin position="20"/>
        <end position="300"/>
    </location>
</feature>
<proteinExistence type="predicted"/>
<evidence type="ECO:0000313" key="4">
    <source>
        <dbReference type="EMBL" id="MFM2486030.1"/>
    </source>
</evidence>
<keyword evidence="5" id="KW-1185">Reference proteome</keyword>
<dbReference type="GO" id="GO:0008894">
    <property type="term" value="F:guanosine-5'-triphosphate,3'-diphosphate diphosphatase activity"/>
    <property type="evidence" value="ECO:0007669"/>
    <property type="project" value="UniProtKB-EC"/>
</dbReference>
<dbReference type="InterPro" id="IPR048950">
    <property type="entry name" value="Ppx_GppA_C"/>
</dbReference>
<dbReference type="EC" id="3.6.1.40" evidence="4"/>
<comment type="caution">
    <text evidence="4">The sequence shown here is derived from an EMBL/GenBank/DDBJ whole genome shotgun (WGS) entry which is preliminary data.</text>
</comment>
<evidence type="ECO:0000256" key="1">
    <source>
        <dbReference type="ARBA" id="ARBA00022801"/>
    </source>
</evidence>
<dbReference type="InterPro" id="IPR043129">
    <property type="entry name" value="ATPase_NBD"/>
</dbReference>
<dbReference type="InterPro" id="IPR030673">
    <property type="entry name" value="PyroPPase_GppA_Ppx"/>
</dbReference>
<dbReference type="SUPFAM" id="SSF109604">
    <property type="entry name" value="HD-domain/PDEase-like"/>
    <property type="match status" value="1"/>
</dbReference>
<accession>A0ABW9G8K8</accession>
<dbReference type="Gene3D" id="3.30.420.40">
    <property type="match status" value="1"/>
</dbReference>
<dbReference type="EMBL" id="JBEQCT010000006">
    <property type="protein sequence ID" value="MFM2486030.1"/>
    <property type="molecule type" value="Genomic_DNA"/>
</dbReference>
<sequence>MVLPLYAAIDLGSNSFHMLIVRELGGAIQTVAKVKRKVQLAAGLDENNRLDHGAMTRGWQCLSLFAEQLQDIAPENLIIVATATLRQAVNRDEFISKAEQILRHRIRVISGEEEASIIYRGVACTSSGRGRRLVIDIGGASTELVIGEQNQTLLLNSLTMGCVTWLKRFFSGNAPLTQRQFDQATTTAKTLLAPHLSDYRRLGWQSCIGASGTVQAVHEIMLAQQMGEPMTLKKLYQLRDQVIACGRFEQLQLDGLSIERRSVFPSGLAILIALCETLKIAEINLAGGALREGLVCGLLSQQPSSSVRTKTAESFIKRHHIDPLQAKQVCDYALALAAQIAPAFNHHERQMLRYAALFHEVGLNIEFKRAPQHAAYIIDHSDLPGFTLEQKHLVSAILLNQRGPWQLEALKSQRAMSFERSLTLTRLLRIAIILSMRRNQSDPLPISLLQEVDDPEHWILNLPPGWQDDYPLRHTELQDECNTPPTSDQNLNISEYIA</sequence>
<dbReference type="Pfam" id="PF02541">
    <property type="entry name" value="Ppx-GppA"/>
    <property type="match status" value="1"/>
</dbReference>
<dbReference type="PIRSF" id="PIRSF001267">
    <property type="entry name" value="Pyrophosphatase_GppA_Ppx"/>
    <property type="match status" value="1"/>
</dbReference>
<dbReference type="PANTHER" id="PTHR30005">
    <property type="entry name" value="EXOPOLYPHOSPHATASE"/>
    <property type="match status" value="1"/>
</dbReference>
<dbReference type="Gene3D" id="1.10.3210.10">
    <property type="entry name" value="Hypothetical protein af1432"/>
    <property type="match status" value="1"/>
</dbReference>
<evidence type="ECO:0000259" key="3">
    <source>
        <dbReference type="Pfam" id="PF21447"/>
    </source>
</evidence>
<dbReference type="Gene3D" id="3.30.420.150">
    <property type="entry name" value="Exopolyphosphatase. Domain 2"/>
    <property type="match status" value="1"/>
</dbReference>
<evidence type="ECO:0000313" key="5">
    <source>
        <dbReference type="Proteomes" id="UP001629953"/>
    </source>
</evidence>
<protein>
    <submittedName>
        <fullName evidence="4">Guanosine-5'-triphosphate,3'-diphosphate diphosphatase</fullName>
        <ecNumber evidence="4">3.6.1.40</ecNumber>
    </submittedName>
</protein>
<dbReference type="SUPFAM" id="SSF53067">
    <property type="entry name" value="Actin-like ATPase domain"/>
    <property type="match status" value="2"/>
</dbReference>
<organism evidence="4 5">
    <name type="scientific">Celerinatantimonas yamalensis</name>
    <dbReference type="NCBI Taxonomy" id="559956"/>
    <lineage>
        <taxon>Bacteria</taxon>
        <taxon>Pseudomonadati</taxon>
        <taxon>Pseudomonadota</taxon>
        <taxon>Gammaproteobacteria</taxon>
        <taxon>Celerinatantimonadaceae</taxon>
        <taxon>Celerinatantimonas</taxon>
    </lineage>
</organism>
<dbReference type="PANTHER" id="PTHR30005:SF0">
    <property type="entry name" value="RETROGRADE REGULATION PROTEIN 2"/>
    <property type="match status" value="1"/>
</dbReference>
<dbReference type="NCBIfam" id="NF008260">
    <property type="entry name" value="PRK11031.1"/>
    <property type="match status" value="1"/>
</dbReference>
<dbReference type="RefSeq" id="WP_408624292.1">
    <property type="nucleotide sequence ID" value="NZ_JBEQCT010000006.1"/>
</dbReference>
<dbReference type="Pfam" id="PF21447">
    <property type="entry name" value="Ppx-GppA_III"/>
    <property type="match status" value="1"/>
</dbReference>